<dbReference type="SMART" id="SM00746">
    <property type="entry name" value="TRASH"/>
    <property type="match status" value="1"/>
</dbReference>
<dbReference type="FunFam" id="2.30.170.20:FF:000001">
    <property type="entry name" value="probable ribosome biogenesis protein RLP24"/>
    <property type="match status" value="1"/>
</dbReference>
<dbReference type="AlphaFoldDB" id="A0A2Y9K049"/>
<proteinExistence type="inferred from homology"/>
<evidence type="ECO:0000256" key="2">
    <source>
        <dbReference type="ARBA" id="ARBA00022517"/>
    </source>
</evidence>
<protein>
    <recommendedName>
        <fullName evidence="4">Probable ribosome biogenesis protein RLP24</fullName>
    </recommendedName>
    <alternativeName>
        <fullName evidence="5">Ribosomal L24 domain-containing protein 1</fullName>
    </alternativeName>
</protein>
<dbReference type="PANTHER" id="PTHR10792">
    <property type="entry name" value="60S RIBOSOMAL PROTEIN L24"/>
    <property type="match status" value="1"/>
</dbReference>
<dbReference type="OrthoDB" id="10262490at2759"/>
<dbReference type="InterPro" id="IPR056366">
    <property type="entry name" value="Ribosomal_eL24"/>
</dbReference>
<evidence type="ECO:0000313" key="8">
    <source>
        <dbReference type="Proteomes" id="UP000248482"/>
    </source>
</evidence>
<dbReference type="Pfam" id="PF01246">
    <property type="entry name" value="Ribosomal_L24e"/>
    <property type="match status" value="1"/>
</dbReference>
<dbReference type="SUPFAM" id="SSF57716">
    <property type="entry name" value="Glucocorticoid receptor-like (DNA-binding domain)"/>
    <property type="match status" value="1"/>
</dbReference>
<gene>
    <name evidence="9" type="primary">LOC111151413</name>
</gene>
<dbReference type="Gene3D" id="2.30.170.20">
    <property type="entry name" value="Ribosomal protein L24e"/>
    <property type="match status" value="1"/>
</dbReference>
<dbReference type="GO" id="GO:0042273">
    <property type="term" value="P:ribosomal large subunit biogenesis"/>
    <property type="evidence" value="ECO:0007669"/>
    <property type="project" value="TreeGrafter"/>
</dbReference>
<evidence type="ECO:0000256" key="5">
    <source>
        <dbReference type="ARBA" id="ARBA00042993"/>
    </source>
</evidence>
<evidence type="ECO:0000256" key="6">
    <source>
        <dbReference type="ARBA" id="ARBA00047058"/>
    </source>
</evidence>
<comment type="similarity">
    <text evidence="1">Belongs to the eukaryotic ribosomal protein eL24 family.</text>
</comment>
<evidence type="ECO:0000259" key="7">
    <source>
        <dbReference type="SMART" id="SM00746"/>
    </source>
</evidence>
<dbReference type="RefSeq" id="XP_022365114.1">
    <property type="nucleotide sequence ID" value="XM_022509406.1"/>
</dbReference>
<organism evidence="8 9">
    <name type="scientific">Enhydra lutris kenyoni</name>
    <name type="common">northern sea otter</name>
    <dbReference type="NCBI Taxonomy" id="391180"/>
    <lineage>
        <taxon>Eukaryota</taxon>
        <taxon>Metazoa</taxon>
        <taxon>Chordata</taxon>
        <taxon>Craniata</taxon>
        <taxon>Vertebrata</taxon>
        <taxon>Euteleostomi</taxon>
        <taxon>Mammalia</taxon>
        <taxon>Eutheria</taxon>
        <taxon>Laurasiatheria</taxon>
        <taxon>Carnivora</taxon>
        <taxon>Caniformia</taxon>
        <taxon>Musteloidea</taxon>
        <taxon>Mustelidae</taxon>
        <taxon>Lutrinae</taxon>
        <taxon>Enhydra</taxon>
    </lineage>
</organism>
<evidence type="ECO:0000256" key="1">
    <source>
        <dbReference type="ARBA" id="ARBA00005647"/>
    </source>
</evidence>
<dbReference type="Proteomes" id="UP000248482">
    <property type="component" value="Unplaced"/>
</dbReference>
<keyword evidence="8" id="KW-1185">Reference proteome</keyword>
<name>A0A2Y9K049_ENHLU</name>
<dbReference type="PANTHER" id="PTHR10792:SF8">
    <property type="entry name" value="RIBOSOME BIOGENESIS PROTEIN RLP24-RELATED"/>
    <property type="match status" value="1"/>
</dbReference>
<reference evidence="9" key="1">
    <citation type="submission" date="2025-08" db="UniProtKB">
        <authorList>
            <consortium name="RefSeq"/>
        </authorList>
    </citation>
    <scope>IDENTIFICATION</scope>
    <source>
        <tissue evidence="9">Blood</tissue>
    </source>
</reference>
<dbReference type="InterPro" id="IPR000988">
    <property type="entry name" value="Ribosomal_eL24-rel_N"/>
</dbReference>
<comment type="subunit">
    <text evidence="6">Associated with nucleolar and cytoplasmic pre-60S particles. At the end of biogenesis it dissociates from cytoplasmic pre-60S particles and is likely to be exchanged for its ribosomal homolog, RPL24.</text>
</comment>
<keyword evidence="2" id="KW-0690">Ribosome biogenesis</keyword>
<evidence type="ECO:0000256" key="4">
    <source>
        <dbReference type="ARBA" id="ARBA00039784"/>
    </source>
</evidence>
<evidence type="ECO:0000256" key="3">
    <source>
        <dbReference type="ARBA" id="ARBA00037035"/>
    </source>
</evidence>
<dbReference type="InterPro" id="IPR011017">
    <property type="entry name" value="TRASH_dom"/>
</dbReference>
<accession>A0A2Y9K049</accession>
<comment type="function">
    <text evidence="3">Involved in the biogenesis of the 60S ribosomal subunit. Ensures the docking of GTPBP4/NOG1 to pre-60S particles.</text>
</comment>
<sequence length="294" mass="34462">MDLKTSVMVQIRDDGNLNEEVTMFEYGYLELQQLFCNEEVINMRIKTKNYYSAIKKNEILERCHFCSGPIYSSHGMMFVRNDCKVFRFCKSKCHKNFKKKQNPRKFRWTKAFRKAAGKELTVDNLFEFEKRRNEPVKYQRELWNKTTVAMKRVEEIKQKRQAKFITNGLKKNKELEKVQDIKEVKQNTHLIWDPPAGKEKHLEEKMVQKLQQDVDMEDVFLKISLTPSISTFENLLRRLRTSKSSIYILSKVTQMKEDHSPSALRPEVELDALPAAGGSQLQALPPMFALPSSA</sequence>
<dbReference type="GO" id="GO:0003735">
    <property type="term" value="F:structural constituent of ribosome"/>
    <property type="evidence" value="ECO:0007669"/>
    <property type="project" value="InterPro"/>
</dbReference>
<dbReference type="CDD" id="cd00472">
    <property type="entry name" value="Ribosomal_L24e_L24"/>
    <property type="match status" value="1"/>
</dbReference>
<dbReference type="KEGG" id="elk:111151413"/>
<dbReference type="GO" id="GO:0005730">
    <property type="term" value="C:nucleolus"/>
    <property type="evidence" value="ECO:0007669"/>
    <property type="project" value="TreeGrafter"/>
</dbReference>
<evidence type="ECO:0000313" key="9">
    <source>
        <dbReference type="RefSeq" id="XP_022365114.1"/>
    </source>
</evidence>
<dbReference type="InterPro" id="IPR038630">
    <property type="entry name" value="L24e/L24_sf"/>
</dbReference>
<feature type="domain" description="TRASH" evidence="7">
    <location>
        <begin position="63"/>
        <end position="101"/>
    </location>
</feature>
<dbReference type="GeneID" id="111151413"/>
<dbReference type="STRING" id="391180.A0A2Y9K049"/>